<dbReference type="Gene3D" id="3.40.50.1010">
    <property type="entry name" value="5'-nuclease"/>
    <property type="match status" value="1"/>
</dbReference>
<evidence type="ECO:0000256" key="7">
    <source>
        <dbReference type="PIRNR" id="PIRNR037125"/>
    </source>
</evidence>
<feature type="compositionally biased region" description="Acidic residues" evidence="9">
    <location>
        <begin position="250"/>
        <end position="262"/>
    </location>
</feature>
<keyword evidence="13" id="KW-1185">Reference proteome</keyword>
<reference evidence="13" key="1">
    <citation type="journal article" date="2016" name="Proc. Natl. Acad. Sci. U.S.A.">
        <title>Comparative genomics of biotechnologically important yeasts.</title>
        <authorList>
            <person name="Riley R."/>
            <person name="Haridas S."/>
            <person name="Wolfe K.H."/>
            <person name="Lopes M.R."/>
            <person name="Hittinger C.T."/>
            <person name="Goeker M."/>
            <person name="Salamov A.A."/>
            <person name="Wisecaver J.H."/>
            <person name="Long T.M."/>
            <person name="Calvey C.H."/>
            <person name="Aerts A.L."/>
            <person name="Barry K.W."/>
            <person name="Choi C."/>
            <person name="Clum A."/>
            <person name="Coughlan A.Y."/>
            <person name="Deshpande S."/>
            <person name="Douglass A.P."/>
            <person name="Hanson S.J."/>
            <person name="Klenk H.-P."/>
            <person name="LaButti K.M."/>
            <person name="Lapidus A."/>
            <person name="Lindquist E.A."/>
            <person name="Lipzen A.M."/>
            <person name="Meier-Kolthoff J.P."/>
            <person name="Ohm R.A."/>
            <person name="Otillar R.P."/>
            <person name="Pangilinan J.L."/>
            <person name="Peng Y."/>
            <person name="Rokas A."/>
            <person name="Rosa C.A."/>
            <person name="Scheuner C."/>
            <person name="Sibirny A.A."/>
            <person name="Slot J.C."/>
            <person name="Stielow J.B."/>
            <person name="Sun H."/>
            <person name="Kurtzman C.P."/>
            <person name="Blackwell M."/>
            <person name="Grigoriev I.V."/>
            <person name="Jeffries T.W."/>
        </authorList>
    </citation>
    <scope>NUCLEOTIDE SEQUENCE [LARGE SCALE GENOMIC DNA]</scope>
    <source>
        <strain evidence="13">NRRL Y-1626</strain>
    </source>
</reference>
<feature type="region of interest" description="Disordered" evidence="9">
    <location>
        <begin position="506"/>
        <end position="533"/>
    </location>
</feature>
<protein>
    <recommendedName>
        <fullName evidence="7">20S-pre-rRNA D-site endonuclease NOB1</fullName>
    </recommendedName>
</protein>
<organism evidence="12 13">
    <name type="scientific">Hanseniaspora valbyensis NRRL Y-1626</name>
    <dbReference type="NCBI Taxonomy" id="766949"/>
    <lineage>
        <taxon>Eukaryota</taxon>
        <taxon>Fungi</taxon>
        <taxon>Dikarya</taxon>
        <taxon>Ascomycota</taxon>
        <taxon>Saccharomycotina</taxon>
        <taxon>Saccharomycetes</taxon>
        <taxon>Saccharomycodales</taxon>
        <taxon>Saccharomycodaceae</taxon>
        <taxon>Hanseniaspora</taxon>
    </lineage>
</organism>
<dbReference type="GO" id="GO:0016787">
    <property type="term" value="F:hydrolase activity"/>
    <property type="evidence" value="ECO:0007669"/>
    <property type="project" value="UniProtKB-KW"/>
</dbReference>
<evidence type="ECO:0000313" key="12">
    <source>
        <dbReference type="EMBL" id="OBA26661.1"/>
    </source>
</evidence>
<feature type="compositionally biased region" description="Basic and acidic residues" evidence="9">
    <location>
        <begin position="182"/>
        <end position="191"/>
    </location>
</feature>
<name>A0A1B7TD70_9ASCO</name>
<dbReference type="GO" id="GO:0030490">
    <property type="term" value="P:maturation of SSU-rRNA"/>
    <property type="evidence" value="ECO:0007669"/>
    <property type="project" value="TreeGrafter"/>
</dbReference>
<evidence type="ECO:0000313" key="13">
    <source>
        <dbReference type="Proteomes" id="UP000092321"/>
    </source>
</evidence>
<dbReference type="GO" id="GO:0005737">
    <property type="term" value="C:cytoplasm"/>
    <property type="evidence" value="ECO:0007669"/>
    <property type="project" value="UniProtKB-ARBA"/>
</dbReference>
<dbReference type="Gene3D" id="6.20.210.10">
    <property type="entry name" value="Nin one binding (NOB1), Zn-ribbon-like"/>
    <property type="match status" value="1"/>
</dbReference>
<dbReference type="InterPro" id="IPR033411">
    <property type="entry name" value="Ribonuclease_PIN"/>
</dbReference>
<evidence type="ECO:0000256" key="2">
    <source>
        <dbReference type="ARBA" id="ARBA00022722"/>
    </source>
</evidence>
<dbReference type="PIRSF" id="PIRSF037125">
    <property type="entry name" value="D-site_20S_pre-rRNA_nuclease"/>
    <property type="match status" value="1"/>
</dbReference>
<evidence type="ECO:0000256" key="3">
    <source>
        <dbReference type="ARBA" id="ARBA00022723"/>
    </source>
</evidence>
<evidence type="ECO:0000256" key="4">
    <source>
        <dbReference type="ARBA" id="ARBA00022801"/>
    </source>
</evidence>
<gene>
    <name evidence="12" type="ORF">HANVADRAFT_52972</name>
</gene>
<dbReference type="GO" id="GO:0005730">
    <property type="term" value="C:nucleolus"/>
    <property type="evidence" value="ECO:0007669"/>
    <property type="project" value="UniProtKB-SubCell"/>
</dbReference>
<feature type="compositionally biased region" description="Basic residues" evidence="9">
    <location>
        <begin position="166"/>
        <end position="181"/>
    </location>
</feature>
<keyword evidence="6 7" id="KW-0539">Nucleus</keyword>
<evidence type="ECO:0000256" key="1">
    <source>
        <dbReference type="ARBA" id="ARBA00005858"/>
    </source>
</evidence>
<dbReference type="EMBL" id="LXPE01000015">
    <property type="protein sequence ID" value="OBA26661.1"/>
    <property type="molecule type" value="Genomic_DNA"/>
</dbReference>
<comment type="function">
    <text evidence="7">Required for the synthesis of 40S ribosome subunits. Has a role in processing 20S pre-rRNA into the mature 18S rRNA, where it is required for cleavage at the 3' end of the mature 18S rRNA (D-site). Accompanies the 20S pre-rRNA from the nucleus to the cytoplasm.</text>
</comment>
<feature type="domain" description="Nin one binding (NOB1) Zn-ribbon-like" evidence="10">
    <location>
        <begin position="329"/>
        <end position="413"/>
    </location>
</feature>
<feature type="region of interest" description="Disordered" evidence="9">
    <location>
        <begin position="166"/>
        <end position="262"/>
    </location>
</feature>
<feature type="compositionally biased region" description="Basic residues" evidence="9">
    <location>
        <begin position="523"/>
        <end position="533"/>
    </location>
</feature>
<feature type="binding site" evidence="8">
    <location>
        <position position="365"/>
    </location>
    <ligand>
        <name>Zn(2+)</name>
        <dbReference type="ChEBI" id="CHEBI:29105"/>
    </ligand>
</feature>
<dbReference type="PANTHER" id="PTHR12814:SF2">
    <property type="entry name" value="RNA-BINDING PROTEIN NOB1"/>
    <property type="match status" value="1"/>
</dbReference>
<keyword evidence="2" id="KW-0540">Nuclease</keyword>
<keyword evidence="3 7" id="KW-0479">Metal-binding</keyword>
<evidence type="ECO:0000256" key="5">
    <source>
        <dbReference type="ARBA" id="ARBA00022833"/>
    </source>
</evidence>
<keyword evidence="4" id="KW-0378">Hydrolase</keyword>
<dbReference type="GO" id="GO:0046872">
    <property type="term" value="F:metal ion binding"/>
    <property type="evidence" value="ECO:0007669"/>
    <property type="project" value="UniProtKB-UniRule"/>
</dbReference>
<dbReference type="InterPro" id="IPR036283">
    <property type="entry name" value="NOB1_Zf-like_sf"/>
</dbReference>
<feature type="compositionally biased region" description="Acidic residues" evidence="9">
    <location>
        <begin position="221"/>
        <end position="242"/>
    </location>
</feature>
<evidence type="ECO:0000256" key="8">
    <source>
        <dbReference type="PIRSR" id="PIRSR037125-1"/>
    </source>
</evidence>
<evidence type="ECO:0000256" key="6">
    <source>
        <dbReference type="ARBA" id="ARBA00023242"/>
    </source>
</evidence>
<dbReference type="OrthoDB" id="446759at2759"/>
<feature type="domain" description="Ribonuclease PIN" evidence="11">
    <location>
        <begin position="44"/>
        <end position="135"/>
    </location>
</feature>
<feature type="binding site" evidence="8">
    <location>
        <position position="339"/>
    </location>
    <ligand>
        <name>Zn(2+)</name>
        <dbReference type="ChEBI" id="CHEBI:29105"/>
    </ligand>
</feature>
<evidence type="ECO:0000259" key="10">
    <source>
        <dbReference type="Pfam" id="PF08772"/>
    </source>
</evidence>
<feature type="binding site" evidence="8">
    <location>
        <position position="342"/>
    </location>
    <ligand>
        <name>Zn(2+)</name>
        <dbReference type="ChEBI" id="CHEBI:29105"/>
    </ligand>
</feature>
<comment type="subcellular location">
    <subcellularLocation>
        <location evidence="7">Nucleus</location>
        <location evidence="7">Nucleolus</location>
    </subcellularLocation>
</comment>
<keyword evidence="5 7" id="KW-0862">Zinc</keyword>
<dbReference type="GO" id="GO:0004521">
    <property type="term" value="F:RNA endonuclease activity"/>
    <property type="evidence" value="ECO:0007669"/>
    <property type="project" value="UniProtKB-UniRule"/>
</dbReference>
<dbReference type="InterPro" id="IPR039907">
    <property type="entry name" value="NOB1"/>
</dbReference>
<dbReference type="Proteomes" id="UP000092321">
    <property type="component" value="Unassembled WGS sequence"/>
</dbReference>
<sequence>MSFTVTANVKTVSLKEPERVPAPITKTEILPKIELDDNFKVNTLVMDATPFIAQPFSHYKKFSKNYYTTPTVYNEIKSSNARKELEEYWNPIANLQVRHPRAESIKFVKNFSILTGDFNVLSENDMHILALAYEIHLEQLGDSNLREHPGQRLPEQIEEEELVVEKRKKKNNRRGGKKQKQKKEQREKEQLEEALNSSVSEESKDEEEVEKKTSPETVETIVEENKEEEQEEQILANEEEQTDTVINEETLTEEDGVYAEEDDDGEWITPENLSKQILKDQGKNVDCEDSEKSENQNNLVALATGDFAVQNVALQINLSLMNFTNGLRITKVRNYRLRCHACFHMIAEPKDYLTNSKILKKLHFCPSCGGSGTLLRCAVSVDCKTGEITPHLKRNFQWVKRGLKYSIASPLSGNSKKRYGKKGYDQVKAYHNTPILQEDQPEYAKMMKQHDWTTRHNEKVLNQYYETSGSGSTNSLDNTASVSNVINPFEIDGLKTHKLSVTDGNRYINSNGSNGNYKNNNSVKRKTRGRRRK</sequence>
<dbReference type="GO" id="GO:0030688">
    <property type="term" value="C:preribosome, small subunit precursor"/>
    <property type="evidence" value="ECO:0007669"/>
    <property type="project" value="TreeGrafter"/>
</dbReference>
<accession>A0A1B7TD70</accession>
<dbReference type="SUPFAM" id="SSF144206">
    <property type="entry name" value="NOB1 zinc finger-like"/>
    <property type="match status" value="1"/>
</dbReference>
<proteinExistence type="inferred from homology"/>
<dbReference type="Pfam" id="PF08772">
    <property type="entry name" value="Zn_ribbon_NOB1"/>
    <property type="match status" value="1"/>
</dbReference>
<dbReference type="InterPro" id="IPR014881">
    <property type="entry name" value="NOB1_Zn-bd"/>
</dbReference>
<evidence type="ECO:0000256" key="9">
    <source>
        <dbReference type="SAM" id="MobiDB-lite"/>
    </source>
</evidence>
<dbReference type="PANTHER" id="PTHR12814">
    <property type="entry name" value="RNA-BINDING PROTEIN NOB1"/>
    <property type="match status" value="1"/>
</dbReference>
<dbReference type="AlphaFoldDB" id="A0A1B7TD70"/>
<dbReference type="FunFam" id="3.40.50.1010:FF:000020">
    <property type="entry name" value="20S-pre-rRNA D-site endonuclease NOB1"/>
    <property type="match status" value="1"/>
</dbReference>
<dbReference type="CDD" id="cd09876">
    <property type="entry name" value="PIN_Nob1-like"/>
    <property type="match status" value="1"/>
</dbReference>
<comment type="caution">
    <text evidence="12">The sequence shown here is derived from an EMBL/GenBank/DDBJ whole genome shotgun (WGS) entry which is preliminary data.</text>
</comment>
<evidence type="ECO:0000259" key="11">
    <source>
        <dbReference type="Pfam" id="PF17146"/>
    </source>
</evidence>
<dbReference type="Pfam" id="PF17146">
    <property type="entry name" value="PIN_6"/>
    <property type="match status" value="1"/>
</dbReference>
<dbReference type="InterPro" id="IPR017117">
    <property type="entry name" value="Nob1_euk"/>
</dbReference>
<feature type="compositionally biased region" description="Low complexity" evidence="9">
    <location>
        <begin position="506"/>
        <end position="522"/>
    </location>
</feature>
<comment type="similarity">
    <text evidence="1 7">Belongs to the NOB1 family.</text>
</comment>
<feature type="binding site" evidence="8">
    <location>
        <position position="368"/>
    </location>
    <ligand>
        <name>Zn(2+)</name>
        <dbReference type="ChEBI" id="CHEBI:29105"/>
    </ligand>
</feature>